<organism evidence="1 2">
    <name type="scientific">Dokdonella immobilis</name>
    <dbReference type="NCBI Taxonomy" id="578942"/>
    <lineage>
        <taxon>Bacteria</taxon>
        <taxon>Pseudomonadati</taxon>
        <taxon>Pseudomonadota</taxon>
        <taxon>Gammaproteobacteria</taxon>
        <taxon>Lysobacterales</taxon>
        <taxon>Rhodanobacteraceae</taxon>
        <taxon>Dokdonella</taxon>
    </lineage>
</organism>
<dbReference type="Proteomes" id="UP000198575">
    <property type="component" value="Unassembled WGS sequence"/>
</dbReference>
<reference evidence="1 2" key="1">
    <citation type="submission" date="2016-10" db="EMBL/GenBank/DDBJ databases">
        <authorList>
            <person name="de Groot N.N."/>
        </authorList>
    </citation>
    <scope>NUCLEOTIDE SEQUENCE [LARGE SCALE GENOMIC DNA]</scope>
    <source>
        <strain evidence="1 2">CGMCC 1.7659</strain>
    </source>
</reference>
<dbReference type="AlphaFoldDB" id="A0A1I4V217"/>
<proteinExistence type="predicted"/>
<gene>
    <name evidence="1" type="ORF">SAMN05216289_10140</name>
</gene>
<accession>A0A1I4V217</accession>
<evidence type="ECO:0000313" key="1">
    <source>
        <dbReference type="EMBL" id="SFM95236.1"/>
    </source>
</evidence>
<dbReference type="EMBL" id="FOVF01000001">
    <property type="protein sequence ID" value="SFM95236.1"/>
    <property type="molecule type" value="Genomic_DNA"/>
</dbReference>
<evidence type="ECO:0000313" key="2">
    <source>
        <dbReference type="Proteomes" id="UP000198575"/>
    </source>
</evidence>
<protein>
    <submittedName>
        <fullName evidence="1">Uncharacterized protein</fullName>
    </submittedName>
</protein>
<name>A0A1I4V217_9GAMM</name>
<keyword evidence="2" id="KW-1185">Reference proteome</keyword>
<sequence length="108" mass="11419">MPGNLMNVSTNELLLALRAPTSGWLAAVICALDEALLDPDFSAQHREMLRSLLDAGQVPGNVASAAQERLVRFEEAVQTLHEALVGDDEAPAEVAVARPRLSLCASAA</sequence>